<dbReference type="GO" id="GO:0016773">
    <property type="term" value="F:phosphotransferase activity, alcohol group as acceptor"/>
    <property type="evidence" value="ECO:0007669"/>
    <property type="project" value="InterPro"/>
</dbReference>
<dbReference type="Pfam" id="PF03702">
    <property type="entry name" value="AnmK"/>
    <property type="match status" value="1"/>
</dbReference>
<dbReference type="AlphaFoldDB" id="A0A5C5VAK7"/>
<keyword evidence="1" id="KW-0418">Kinase</keyword>
<dbReference type="SUPFAM" id="SSF53067">
    <property type="entry name" value="Actin-like ATPase domain"/>
    <property type="match status" value="1"/>
</dbReference>
<dbReference type="Gene3D" id="3.30.420.40">
    <property type="match status" value="2"/>
</dbReference>
<evidence type="ECO:0000313" key="1">
    <source>
        <dbReference type="EMBL" id="TWT35634.1"/>
    </source>
</evidence>
<comment type="caution">
    <text evidence="1">The sequence shown here is derived from an EMBL/GenBank/DDBJ whole genome shotgun (WGS) entry which is preliminary data.</text>
</comment>
<dbReference type="PANTHER" id="PTHR30605">
    <property type="entry name" value="ANHYDRO-N-ACETYLMURAMIC ACID KINASE"/>
    <property type="match status" value="1"/>
</dbReference>
<dbReference type="EMBL" id="SIHJ01000001">
    <property type="protein sequence ID" value="TWT35634.1"/>
    <property type="molecule type" value="Genomic_DNA"/>
</dbReference>
<dbReference type="PANTHER" id="PTHR30605:SF0">
    <property type="entry name" value="ANHYDRO-N-ACETYLMURAMIC ACID KINASE"/>
    <property type="match status" value="1"/>
</dbReference>
<dbReference type="GO" id="GO:0006040">
    <property type="term" value="P:amino sugar metabolic process"/>
    <property type="evidence" value="ECO:0007669"/>
    <property type="project" value="InterPro"/>
</dbReference>
<organism evidence="1 2">
    <name type="scientific">Posidoniimonas corsicana</name>
    <dbReference type="NCBI Taxonomy" id="1938618"/>
    <lineage>
        <taxon>Bacteria</taxon>
        <taxon>Pseudomonadati</taxon>
        <taxon>Planctomycetota</taxon>
        <taxon>Planctomycetia</taxon>
        <taxon>Pirellulales</taxon>
        <taxon>Lacipirellulaceae</taxon>
        <taxon>Posidoniimonas</taxon>
    </lineage>
</organism>
<accession>A0A5C5VAK7</accession>
<keyword evidence="2" id="KW-1185">Reference proteome</keyword>
<protein>
    <submittedName>
        <fullName evidence="1">Anhydro-N-acetylmuramic acid kinase</fullName>
        <ecNumber evidence="1">2.7.1.170</ecNumber>
    </submittedName>
</protein>
<keyword evidence="1" id="KW-0808">Transferase</keyword>
<name>A0A5C5VAK7_9BACT</name>
<dbReference type="EC" id="2.7.1.170" evidence="1"/>
<dbReference type="GO" id="GO:0005524">
    <property type="term" value="F:ATP binding"/>
    <property type="evidence" value="ECO:0007669"/>
    <property type="project" value="InterPro"/>
</dbReference>
<sequence length="363" mass="39330">MESPHRFAIGLLTTVTGDAVEAALIHSDGRDDIRPIGGVHLPCPQALHWGLLEATQNDLPITELGRLEQELTHHFGRAVEELRRAHPAEVNAAAAVGLDGHTVRRMPEEGVWLQIGNPWLLAELTGLPVVADFRRHDIAIGGQGAPLESMYHWALMAEEPRPALMINLGAVSSLTWLSPANEIIAGDVGPGLELLDEWVQEVAEAANDDGGQVSLRGEVHQQVVDYALEGRFFSRPLPRTPTRSDFEHIDVSGLEPEDGAATICAIIADAISLAVRQLPQAPEIAWVTGRGSRHPLLLERLGASIAELRNVDRRGLNPDTLEAECFAWLAIRYQRGLPVTTPETTGCREASCAGVSTARGPWS</sequence>
<evidence type="ECO:0000313" key="2">
    <source>
        <dbReference type="Proteomes" id="UP000316714"/>
    </source>
</evidence>
<dbReference type="InterPro" id="IPR043129">
    <property type="entry name" value="ATPase_NBD"/>
</dbReference>
<dbReference type="Proteomes" id="UP000316714">
    <property type="component" value="Unassembled WGS sequence"/>
</dbReference>
<dbReference type="GO" id="GO:0009254">
    <property type="term" value="P:peptidoglycan turnover"/>
    <property type="evidence" value="ECO:0007669"/>
    <property type="project" value="InterPro"/>
</dbReference>
<dbReference type="GO" id="GO:0016301">
    <property type="term" value="F:kinase activity"/>
    <property type="evidence" value="ECO:0007669"/>
    <property type="project" value="UniProtKB-KW"/>
</dbReference>
<reference evidence="1 2" key="1">
    <citation type="submission" date="2019-02" db="EMBL/GenBank/DDBJ databases">
        <title>Deep-cultivation of Planctomycetes and their phenomic and genomic characterization uncovers novel biology.</title>
        <authorList>
            <person name="Wiegand S."/>
            <person name="Jogler M."/>
            <person name="Boedeker C."/>
            <person name="Pinto D."/>
            <person name="Vollmers J."/>
            <person name="Rivas-Marin E."/>
            <person name="Kohn T."/>
            <person name="Peeters S.H."/>
            <person name="Heuer A."/>
            <person name="Rast P."/>
            <person name="Oberbeckmann S."/>
            <person name="Bunk B."/>
            <person name="Jeske O."/>
            <person name="Meyerdierks A."/>
            <person name="Storesund J.E."/>
            <person name="Kallscheuer N."/>
            <person name="Luecker S."/>
            <person name="Lage O.M."/>
            <person name="Pohl T."/>
            <person name="Merkel B.J."/>
            <person name="Hornburger P."/>
            <person name="Mueller R.-W."/>
            <person name="Bruemmer F."/>
            <person name="Labrenz M."/>
            <person name="Spormann A.M."/>
            <person name="Op Den Camp H."/>
            <person name="Overmann J."/>
            <person name="Amann R."/>
            <person name="Jetten M.S.M."/>
            <person name="Mascher T."/>
            <person name="Medema M.H."/>
            <person name="Devos D.P."/>
            <person name="Kaster A.-K."/>
            <person name="Ovreas L."/>
            <person name="Rohde M."/>
            <person name="Galperin M.Y."/>
            <person name="Jogler C."/>
        </authorList>
    </citation>
    <scope>NUCLEOTIDE SEQUENCE [LARGE SCALE GENOMIC DNA]</scope>
    <source>
        <strain evidence="1 2">KOR34</strain>
    </source>
</reference>
<dbReference type="InterPro" id="IPR005338">
    <property type="entry name" value="Anhydro_N_Ac-Mur_kinase"/>
</dbReference>
<proteinExistence type="predicted"/>
<gene>
    <name evidence="1" type="primary">anmK_1</name>
    <name evidence="1" type="ORF">KOR34_05280</name>
</gene>